<comment type="catalytic activity">
    <reaction evidence="11">
        <text>ATP + H2O = ADP + phosphate + H(+)</text>
        <dbReference type="Rhea" id="RHEA:13065"/>
        <dbReference type="ChEBI" id="CHEBI:15377"/>
        <dbReference type="ChEBI" id="CHEBI:15378"/>
        <dbReference type="ChEBI" id="CHEBI:30616"/>
        <dbReference type="ChEBI" id="CHEBI:43474"/>
        <dbReference type="ChEBI" id="CHEBI:456216"/>
        <dbReference type="EC" id="3.6.4.13"/>
    </reaction>
</comment>
<dbReference type="OrthoDB" id="196131at2759"/>
<dbReference type="Gene3D" id="3.30.530.20">
    <property type="match status" value="2"/>
</dbReference>
<evidence type="ECO:0000256" key="11">
    <source>
        <dbReference type="ARBA" id="ARBA00047984"/>
    </source>
</evidence>
<reference evidence="16" key="1">
    <citation type="journal article" date="2023" name="Proc. Natl. Acad. Sci. U.S.A.">
        <title>Genomic and structural basis for evolution of tropane alkaloid biosynthesis.</title>
        <authorList>
            <person name="Wanga Y.-J."/>
            <person name="Taina T."/>
            <person name="Yua J.-Y."/>
            <person name="Lia J."/>
            <person name="Xua B."/>
            <person name="Chenc J."/>
            <person name="D'Auriad J.C."/>
            <person name="Huanga J.-P."/>
            <person name="Huanga S.-X."/>
        </authorList>
    </citation>
    <scope>NUCLEOTIDE SEQUENCE [LARGE SCALE GENOMIC DNA]</scope>
    <source>
        <strain evidence="16">cv. KIB-2019</strain>
    </source>
</reference>
<keyword evidence="4" id="KW-0547">Nucleotide-binding</keyword>
<comment type="caution">
    <text evidence="15">The sequence shown here is derived from an EMBL/GenBank/DDBJ whole genome shotgun (WGS) entry which is preliminary data.</text>
</comment>
<dbReference type="EC" id="3.6.4.13" evidence="2"/>
<keyword evidence="6" id="KW-0378">Hydrolase</keyword>
<dbReference type="SUPFAM" id="SSF52540">
    <property type="entry name" value="P-loop containing nucleoside triphosphate hydrolases"/>
    <property type="match status" value="1"/>
</dbReference>
<evidence type="ECO:0000313" key="15">
    <source>
        <dbReference type="EMBL" id="KAJ8536177.1"/>
    </source>
</evidence>
<evidence type="ECO:0000256" key="8">
    <source>
        <dbReference type="ARBA" id="ARBA00022833"/>
    </source>
</evidence>
<dbReference type="CDD" id="cd07816">
    <property type="entry name" value="Bet_v1-like"/>
    <property type="match status" value="1"/>
</dbReference>
<evidence type="ECO:0000256" key="6">
    <source>
        <dbReference type="ARBA" id="ARBA00022801"/>
    </source>
</evidence>
<evidence type="ECO:0000256" key="5">
    <source>
        <dbReference type="ARBA" id="ARBA00022771"/>
    </source>
</evidence>
<evidence type="ECO:0000256" key="9">
    <source>
        <dbReference type="ARBA" id="ARBA00022840"/>
    </source>
</evidence>
<evidence type="ECO:0000256" key="1">
    <source>
        <dbReference type="ARBA" id="ARBA00009744"/>
    </source>
</evidence>
<accession>A0A9Q1R335</accession>
<comment type="similarity">
    <text evidence="1">Belongs to the BetVI family.</text>
</comment>
<evidence type="ECO:0000256" key="4">
    <source>
        <dbReference type="ARBA" id="ARBA00022741"/>
    </source>
</evidence>
<keyword evidence="3" id="KW-0479">Metal-binding</keyword>
<dbReference type="AlphaFoldDB" id="A0A9Q1R335"/>
<dbReference type="PROSITE" id="PS00451">
    <property type="entry name" value="PATHOGENESIS_BETVI"/>
    <property type="match status" value="1"/>
</dbReference>
<dbReference type="InterPro" id="IPR011545">
    <property type="entry name" value="DEAD/DEAH_box_helicase_dom"/>
</dbReference>
<dbReference type="GO" id="GO:0038023">
    <property type="term" value="F:signaling receptor activity"/>
    <property type="evidence" value="ECO:0007669"/>
    <property type="project" value="InterPro"/>
</dbReference>
<dbReference type="GO" id="GO:0003723">
    <property type="term" value="F:RNA binding"/>
    <property type="evidence" value="ECO:0007669"/>
    <property type="project" value="UniProtKB-KW"/>
</dbReference>
<proteinExistence type="inferred from homology"/>
<dbReference type="GO" id="GO:0003724">
    <property type="term" value="F:RNA helicase activity"/>
    <property type="evidence" value="ECO:0007669"/>
    <property type="project" value="UniProtKB-EC"/>
</dbReference>
<feature type="short sequence motif" description="Q motif" evidence="12">
    <location>
        <begin position="121"/>
        <end position="149"/>
    </location>
</feature>
<feature type="domain" description="Helicase ATP-binding" evidence="13">
    <location>
        <begin position="152"/>
        <end position="324"/>
    </location>
</feature>
<dbReference type="InterPro" id="IPR023393">
    <property type="entry name" value="START-like_dom_sf"/>
</dbReference>
<evidence type="ECO:0000259" key="13">
    <source>
        <dbReference type="PROSITE" id="PS51192"/>
    </source>
</evidence>
<dbReference type="GO" id="GO:0004864">
    <property type="term" value="F:protein phosphatase inhibitor activity"/>
    <property type="evidence" value="ECO:0007669"/>
    <property type="project" value="InterPro"/>
</dbReference>
<dbReference type="FunFam" id="3.30.530.20:FF:000007">
    <property type="entry name" value="Major pollen allergen Bet v 1-A"/>
    <property type="match status" value="1"/>
</dbReference>
<evidence type="ECO:0000256" key="3">
    <source>
        <dbReference type="ARBA" id="ARBA00022723"/>
    </source>
</evidence>
<dbReference type="GO" id="GO:0016787">
    <property type="term" value="F:hydrolase activity"/>
    <property type="evidence" value="ECO:0007669"/>
    <property type="project" value="UniProtKB-KW"/>
</dbReference>
<keyword evidence="7" id="KW-0347">Helicase</keyword>
<evidence type="ECO:0000256" key="10">
    <source>
        <dbReference type="ARBA" id="ARBA00022884"/>
    </source>
</evidence>
<dbReference type="EMBL" id="JAJAGQ010000018">
    <property type="protein sequence ID" value="KAJ8536177.1"/>
    <property type="molecule type" value="Genomic_DNA"/>
</dbReference>
<dbReference type="InterPro" id="IPR027417">
    <property type="entry name" value="P-loop_NTPase"/>
</dbReference>
<dbReference type="GO" id="GO:0005737">
    <property type="term" value="C:cytoplasm"/>
    <property type="evidence" value="ECO:0007669"/>
    <property type="project" value="UniProtKB-ARBA"/>
</dbReference>
<dbReference type="GO" id="GO:0008270">
    <property type="term" value="F:zinc ion binding"/>
    <property type="evidence" value="ECO:0007669"/>
    <property type="project" value="UniProtKB-KW"/>
</dbReference>
<dbReference type="FunFam" id="3.40.50.300:FF:000657">
    <property type="entry name" value="Probable ATP-dependent RNA helicase DDX41"/>
    <property type="match status" value="1"/>
</dbReference>
<keyword evidence="8" id="KW-0862">Zinc</keyword>
<evidence type="ECO:0000256" key="7">
    <source>
        <dbReference type="ARBA" id="ARBA00022806"/>
    </source>
</evidence>
<organism evidence="15 16">
    <name type="scientific">Anisodus acutangulus</name>
    <dbReference type="NCBI Taxonomy" id="402998"/>
    <lineage>
        <taxon>Eukaryota</taxon>
        <taxon>Viridiplantae</taxon>
        <taxon>Streptophyta</taxon>
        <taxon>Embryophyta</taxon>
        <taxon>Tracheophyta</taxon>
        <taxon>Spermatophyta</taxon>
        <taxon>Magnoliopsida</taxon>
        <taxon>eudicotyledons</taxon>
        <taxon>Gunneridae</taxon>
        <taxon>Pentapetalae</taxon>
        <taxon>asterids</taxon>
        <taxon>lamiids</taxon>
        <taxon>Solanales</taxon>
        <taxon>Solanaceae</taxon>
        <taxon>Solanoideae</taxon>
        <taxon>Hyoscyameae</taxon>
        <taxon>Anisodus</taxon>
    </lineage>
</organism>
<keyword evidence="9" id="KW-0067">ATP-binding</keyword>
<name>A0A9Q1R335_9SOLA</name>
<dbReference type="PROSITE" id="PS51195">
    <property type="entry name" value="Q_MOTIF"/>
    <property type="match status" value="1"/>
</dbReference>
<dbReference type="SUPFAM" id="SSF55961">
    <property type="entry name" value="Bet v1-like"/>
    <property type="match status" value="1"/>
</dbReference>
<dbReference type="PRINTS" id="PR00634">
    <property type="entry name" value="BETALLERGEN"/>
</dbReference>
<dbReference type="PROSITE" id="PS51192">
    <property type="entry name" value="HELICASE_ATP_BIND_1"/>
    <property type="match status" value="1"/>
</dbReference>
<evidence type="ECO:0000256" key="12">
    <source>
        <dbReference type="PROSITE-ProRule" id="PRU00552"/>
    </source>
</evidence>
<gene>
    <name evidence="15" type="ORF">K7X08_034578</name>
</gene>
<dbReference type="SMART" id="SM00487">
    <property type="entry name" value="DEXDc"/>
    <property type="match status" value="1"/>
</dbReference>
<dbReference type="PANTHER" id="PTHR47958">
    <property type="entry name" value="ATP-DEPENDENT RNA HELICASE DBP3"/>
    <property type="match status" value="1"/>
</dbReference>
<dbReference type="GO" id="GO:0009738">
    <property type="term" value="P:abscisic acid-activated signaling pathway"/>
    <property type="evidence" value="ECO:0007669"/>
    <property type="project" value="InterPro"/>
</dbReference>
<sequence length="432" mass="47852">MEAQKRKGKSSVLEEEEEKLNLVDAKPSLLVKATQLKKEQPEISPTEQVVLQEKEMIEHLSDRKTLMSVRELAKGITYTEPLLTGWKPPLAIRRMSKKACDAIRKQWHIIVDGEDVPPPIKNFKDMRFPEPVLKKLKAKGIVQSTPIQVQGLPVILSGRGMIGIAFTGSGKTLVFVLPLIMVALQEEIMMPIAPGEGPLGLIVCPSRELARQTYEVIENHSRSMVTPELRPLLCIGGVDMKSQLDVVKKGVHIVVATPGGLKDMLAKKMNLDNCRYLTLDEADRLVDLGFEDDTRENQNIMAITTFTEKNTSPFPPKRISKASIVDSHNLIPKFMPQAIKSIEVQGDGGAGSIKTINFPDGDGLVDNLEKITYDVKFEQSADGGSISKVTSTYYTVGDFKLKEEEIKAGKEKVLAMFKAVEAYLLQNPEAYA</sequence>
<dbReference type="InterPro" id="IPR014014">
    <property type="entry name" value="RNA_helicase_DEAD_Q_motif"/>
</dbReference>
<dbReference type="Gene3D" id="3.40.50.300">
    <property type="entry name" value="P-loop containing nucleotide triphosphate hydrolases"/>
    <property type="match status" value="1"/>
</dbReference>
<dbReference type="GO" id="GO:0005524">
    <property type="term" value="F:ATP binding"/>
    <property type="evidence" value="ECO:0007669"/>
    <property type="project" value="UniProtKB-KW"/>
</dbReference>
<keyword evidence="16" id="KW-1185">Reference proteome</keyword>
<evidence type="ECO:0000259" key="14">
    <source>
        <dbReference type="PROSITE" id="PS51195"/>
    </source>
</evidence>
<keyword evidence="5" id="KW-0863">Zinc-finger</keyword>
<feature type="domain" description="DEAD-box RNA helicase Q" evidence="14">
    <location>
        <begin position="121"/>
        <end position="149"/>
    </location>
</feature>
<protein>
    <recommendedName>
        <fullName evidence="2">RNA helicase</fullName>
        <ecNumber evidence="2">3.6.4.13</ecNumber>
    </recommendedName>
</protein>
<keyword evidence="10" id="KW-0694">RNA-binding</keyword>
<dbReference type="Pfam" id="PF00270">
    <property type="entry name" value="DEAD"/>
    <property type="match status" value="1"/>
</dbReference>
<dbReference type="InterPro" id="IPR024949">
    <property type="entry name" value="Bet_v_I_allergen"/>
</dbReference>
<evidence type="ECO:0000256" key="2">
    <source>
        <dbReference type="ARBA" id="ARBA00012552"/>
    </source>
</evidence>
<dbReference type="GO" id="GO:0010427">
    <property type="term" value="F:abscisic acid binding"/>
    <property type="evidence" value="ECO:0007669"/>
    <property type="project" value="InterPro"/>
</dbReference>
<dbReference type="InterPro" id="IPR014001">
    <property type="entry name" value="Helicase_ATP-bd"/>
</dbReference>
<evidence type="ECO:0000313" key="16">
    <source>
        <dbReference type="Proteomes" id="UP001152561"/>
    </source>
</evidence>
<dbReference type="Proteomes" id="UP001152561">
    <property type="component" value="Unassembled WGS sequence"/>
</dbReference>